<evidence type="ECO:0000313" key="1">
    <source>
        <dbReference type="EMBL" id="KAK6524176.1"/>
    </source>
</evidence>
<name>A0AAV9WS47_9PEZI</name>
<dbReference type="AlphaFoldDB" id="A0AAV9WS47"/>
<accession>A0AAV9WS47</accession>
<reference evidence="1 2" key="1">
    <citation type="submission" date="2019-10" db="EMBL/GenBank/DDBJ databases">
        <authorList>
            <person name="Palmer J.M."/>
        </authorList>
    </citation>
    <scope>NUCLEOTIDE SEQUENCE [LARGE SCALE GENOMIC DNA]</scope>
    <source>
        <strain evidence="1 2">TWF694</strain>
    </source>
</reference>
<evidence type="ECO:0000313" key="2">
    <source>
        <dbReference type="Proteomes" id="UP001365542"/>
    </source>
</evidence>
<proteinExistence type="predicted"/>
<keyword evidence="2" id="KW-1185">Reference proteome</keyword>
<comment type="caution">
    <text evidence="1">The sequence shown here is derived from an EMBL/GenBank/DDBJ whole genome shotgun (WGS) entry which is preliminary data.</text>
</comment>
<dbReference type="Proteomes" id="UP001365542">
    <property type="component" value="Unassembled WGS sequence"/>
</dbReference>
<gene>
    <name evidence="1" type="ORF">TWF694_005836</name>
</gene>
<dbReference type="EMBL" id="JAVHJO010000018">
    <property type="protein sequence ID" value="KAK6524176.1"/>
    <property type="molecule type" value="Genomic_DNA"/>
</dbReference>
<organism evidence="1 2">
    <name type="scientific">Orbilia ellipsospora</name>
    <dbReference type="NCBI Taxonomy" id="2528407"/>
    <lineage>
        <taxon>Eukaryota</taxon>
        <taxon>Fungi</taxon>
        <taxon>Dikarya</taxon>
        <taxon>Ascomycota</taxon>
        <taxon>Pezizomycotina</taxon>
        <taxon>Orbiliomycetes</taxon>
        <taxon>Orbiliales</taxon>
        <taxon>Orbiliaceae</taxon>
        <taxon>Orbilia</taxon>
    </lineage>
</organism>
<sequence length="329" mass="35075">MSYSSSSALKAQGDLTPITPMGSVTAIINPMNTSETLLFYCTDTYNLAVEHRALNQSAQSTEYTDNNVQNGNITQPGDFAVVRQNNVIQCYGVTNFTGGDGKVANVASGISPSINPIDQIVNTKGSPPSSPALTGTYSALAATTDGTFNDYVTFIGPNPANPALPQLIEYSININATSFQPYPTASVQILPQTRLAICYRTDDPNHNRFILGQMNSGGNPIGYMSTDEGAMNPIKGTNNASAGNPMAVTTAKNPEGQMNMYLFYMDNGNNLNKVIYNGTKKRWGDPNQVANNVQIGSGIAVVNDGTSCYAFYAKTGAKVFTMYTGPLDD</sequence>
<dbReference type="Gene3D" id="2.120.10.70">
    <property type="entry name" value="Fucose-specific lectin"/>
    <property type="match status" value="1"/>
</dbReference>
<protein>
    <recommendedName>
        <fullName evidence="3">Fucose-specific lectin</fullName>
    </recommendedName>
</protein>
<evidence type="ECO:0008006" key="3">
    <source>
        <dbReference type="Google" id="ProtNLM"/>
    </source>
</evidence>